<dbReference type="EMBL" id="MKKU01000008">
    <property type="protein sequence ID" value="RNF27385.1"/>
    <property type="molecule type" value="Genomic_DNA"/>
</dbReference>
<protein>
    <submittedName>
        <fullName evidence="2">Uncharacterized protein</fullName>
    </submittedName>
</protein>
<feature type="region of interest" description="Disordered" evidence="1">
    <location>
        <begin position="1"/>
        <end position="58"/>
    </location>
</feature>
<feature type="compositionally biased region" description="Basic and acidic residues" evidence="1">
    <location>
        <begin position="712"/>
        <end position="724"/>
    </location>
</feature>
<gene>
    <name evidence="2" type="ORF">Tco025E_00384</name>
</gene>
<keyword evidence="3" id="KW-1185">Reference proteome</keyword>
<evidence type="ECO:0000313" key="2">
    <source>
        <dbReference type="EMBL" id="RNF27385.1"/>
    </source>
</evidence>
<evidence type="ECO:0000256" key="1">
    <source>
        <dbReference type="SAM" id="MobiDB-lite"/>
    </source>
</evidence>
<feature type="region of interest" description="Disordered" evidence="1">
    <location>
        <begin position="404"/>
        <end position="440"/>
    </location>
</feature>
<organism evidence="2 3">
    <name type="scientific">Trypanosoma conorhini</name>
    <dbReference type="NCBI Taxonomy" id="83891"/>
    <lineage>
        <taxon>Eukaryota</taxon>
        <taxon>Discoba</taxon>
        <taxon>Euglenozoa</taxon>
        <taxon>Kinetoplastea</taxon>
        <taxon>Metakinetoplastina</taxon>
        <taxon>Trypanosomatida</taxon>
        <taxon>Trypanosomatidae</taxon>
        <taxon>Trypanosoma</taxon>
    </lineage>
</organism>
<feature type="compositionally biased region" description="Basic and acidic residues" evidence="1">
    <location>
        <begin position="331"/>
        <end position="345"/>
    </location>
</feature>
<dbReference type="RefSeq" id="XP_029232591.1">
    <property type="nucleotide sequence ID" value="XM_029367326.1"/>
</dbReference>
<reference evidence="2 3" key="1">
    <citation type="journal article" date="2018" name="BMC Genomics">
        <title>Genomic comparison of Trypanosoma conorhini and Trypanosoma rangeli to Trypanosoma cruzi strains of high and low virulence.</title>
        <authorList>
            <person name="Bradwell K.R."/>
            <person name="Koparde V.N."/>
            <person name="Matveyev A.V."/>
            <person name="Serrano M.G."/>
            <person name="Alves J.M."/>
            <person name="Parikh H."/>
            <person name="Huang B."/>
            <person name="Lee V."/>
            <person name="Espinosa-Alvarez O."/>
            <person name="Ortiz P.A."/>
            <person name="Costa-Martins A.G."/>
            <person name="Teixeira M.M."/>
            <person name="Buck G.A."/>
        </authorList>
    </citation>
    <scope>NUCLEOTIDE SEQUENCE [LARGE SCALE GENOMIC DNA]</scope>
    <source>
        <strain evidence="2 3">025E</strain>
    </source>
</reference>
<dbReference type="GeneID" id="40313995"/>
<feature type="region of interest" description="Disordered" evidence="1">
    <location>
        <begin position="460"/>
        <end position="484"/>
    </location>
</feature>
<proteinExistence type="predicted"/>
<sequence>MKSARSGSRHRDAPAQWRRARAARARPGRRKGPDAPRPSGVALPPIQALGPRPRPGVKVTGLASQELRRTLRQLTGGRTGTREGMTGLSTTDLGSALDTFLDTCTLSTDGDTLRAALGQQNASPFTLPERDTHHAGDSVGRRGELVVSEIPWYYPPLKAALLRQRCCYPDDNVIFPRPTLGQFSTFSNCSDATVSSHSSRTTTEGEREGKERGADAGAAAQAKRKPISRVALKKKKKGFPKDLRGSGVSLSTHANQVTAAEAAEQLRRRWMRERRFLNRINQWCDKVMLVEESVKLAHDPVEQHERCMMVVRKEEEVLLLEMQLERHQAIQERERRRQTRQRETLEAGSLRSTLKGATRPNNWRQLLSTWTVATEDGAQKGTGAVSGEVEERRVVPLPRMITMRGAGTAPTSGVPARRPGWAPASSEGAPKCRSPSHDAGCSPLEGLRRLVDVIAMHSAGTQARDAPRPRASPTSPLYTPIPSREGALFPPPGSVYARINWVELVIDADDLPGIKRLTQRLGDCVGAADTPASASSLTLETAKVTDCSRLGGAKGPACAPFLLPLQLVYSVHGALERVVLADAVSLVPSRCLTRQRGGTHSPDNCGKTLFHPCENPLGAAGRSAEGGAEVFDLHERLLSGGAFVGDPPRPYESLVGYVVDAGAIARQSKWRSLTLKRLANEENGEVRRRILAKVMVTLPTRTVVSGQDEAGDTEKPDAPPLDGTRDDVYLLTTMSADAMDVNPFLRTVRCLSLPSPSTMQDEEPVLVAPLRRTYYAVDTRHMYFIAATALKETNERLLPALQKLRAEYRALTRALMQSESPQCDSARSRPFAFSPAQSTRATEQVCDALKLLRLEAEYSGLLATLHRNECAIIHYNLHVEPYGEFLKKSKTLWGPLYLRTLRLAYAFCVLVLGLGGLPIPPRYHPFLGPVLQLVGCHGGQKELRFRIEEYLLELEERAKRVLMPLLLRKVSAERLAELDAAAEAVASGRCLATQIMTSLAVPEDVLETRPKPVELPLASFTDTPSVAG</sequence>
<evidence type="ECO:0000313" key="3">
    <source>
        <dbReference type="Proteomes" id="UP000284403"/>
    </source>
</evidence>
<accession>A0A422QBT5</accession>
<feature type="region of interest" description="Disordered" evidence="1">
    <location>
        <begin position="704"/>
        <end position="724"/>
    </location>
</feature>
<feature type="compositionally biased region" description="Basic and acidic residues" evidence="1">
    <location>
        <begin position="203"/>
        <end position="214"/>
    </location>
</feature>
<comment type="caution">
    <text evidence="2">The sequence shown here is derived from an EMBL/GenBank/DDBJ whole genome shotgun (WGS) entry which is preliminary data.</text>
</comment>
<dbReference type="AlphaFoldDB" id="A0A422QBT5"/>
<name>A0A422QBT5_9TRYP</name>
<feature type="region of interest" description="Disordered" evidence="1">
    <location>
        <begin position="331"/>
        <end position="358"/>
    </location>
</feature>
<dbReference type="OrthoDB" id="244185at2759"/>
<feature type="compositionally biased region" description="Basic residues" evidence="1">
    <location>
        <begin position="18"/>
        <end position="30"/>
    </location>
</feature>
<dbReference type="Proteomes" id="UP000284403">
    <property type="component" value="Unassembled WGS sequence"/>
</dbReference>
<feature type="region of interest" description="Disordered" evidence="1">
    <location>
        <begin position="189"/>
        <end position="225"/>
    </location>
</feature>
<feature type="compositionally biased region" description="Polar residues" evidence="1">
    <location>
        <begin position="189"/>
        <end position="199"/>
    </location>
</feature>